<gene>
    <name evidence="1" type="ORF">J2X19_004512</name>
</gene>
<comment type="caution">
    <text evidence="1">The sequence shown here is derived from an EMBL/GenBank/DDBJ whole genome shotgun (WGS) entry which is preliminary data.</text>
</comment>
<reference evidence="1 2" key="1">
    <citation type="submission" date="2023-07" db="EMBL/GenBank/DDBJ databases">
        <title>Sorghum-associated microbial communities from plants grown in Nebraska, USA.</title>
        <authorList>
            <person name="Schachtman D."/>
        </authorList>
    </citation>
    <scope>NUCLEOTIDE SEQUENCE [LARGE SCALE GENOMIC DNA]</scope>
    <source>
        <strain evidence="1 2">BE313</strain>
    </source>
</reference>
<sequence length="50" mass="5627">MNAVPTRTGIAWPPTWSEALLLGEYLSYRVGAYLLLNVVEDPAWLAWAFC</sequence>
<evidence type="ECO:0000313" key="1">
    <source>
        <dbReference type="EMBL" id="MDR7379816.1"/>
    </source>
</evidence>
<evidence type="ECO:0000313" key="2">
    <source>
        <dbReference type="Proteomes" id="UP001180487"/>
    </source>
</evidence>
<proteinExistence type="predicted"/>
<name>A0ABU2CEN9_9BURK</name>
<keyword evidence="2" id="KW-1185">Reference proteome</keyword>
<dbReference type="Proteomes" id="UP001180487">
    <property type="component" value="Unassembled WGS sequence"/>
</dbReference>
<protein>
    <submittedName>
        <fullName evidence="1">Uncharacterized protein</fullName>
    </submittedName>
</protein>
<accession>A0ABU2CEN9</accession>
<dbReference type="EMBL" id="JAVDXT010000005">
    <property type="protein sequence ID" value="MDR7379816.1"/>
    <property type="molecule type" value="Genomic_DNA"/>
</dbReference>
<organism evidence="1 2">
    <name type="scientific">Rhodoferax ferrireducens</name>
    <dbReference type="NCBI Taxonomy" id="192843"/>
    <lineage>
        <taxon>Bacteria</taxon>
        <taxon>Pseudomonadati</taxon>
        <taxon>Pseudomonadota</taxon>
        <taxon>Betaproteobacteria</taxon>
        <taxon>Burkholderiales</taxon>
        <taxon>Comamonadaceae</taxon>
        <taxon>Rhodoferax</taxon>
    </lineage>
</organism>
<dbReference type="RefSeq" id="WP_310376649.1">
    <property type="nucleotide sequence ID" value="NZ_JAVDXT010000005.1"/>
</dbReference>